<dbReference type="OMA" id="CNFGGCF"/>
<dbReference type="KEGG" id="crg:117690336"/>
<dbReference type="Proteomes" id="UP000005408">
    <property type="component" value="Unassembled WGS sequence"/>
</dbReference>
<protein>
    <submittedName>
        <fullName evidence="3">Uncharacterized protein</fullName>
    </submittedName>
</protein>
<evidence type="ECO:0000256" key="1">
    <source>
        <dbReference type="SAM" id="MobiDB-lite"/>
    </source>
</evidence>
<dbReference type="RefSeq" id="XP_034330202.1">
    <property type="nucleotide sequence ID" value="XM_034474311.2"/>
</dbReference>
<accession>A0A8W8IHG5</accession>
<organism evidence="3 4">
    <name type="scientific">Magallana gigas</name>
    <name type="common">Pacific oyster</name>
    <name type="synonym">Crassostrea gigas</name>
    <dbReference type="NCBI Taxonomy" id="29159"/>
    <lineage>
        <taxon>Eukaryota</taxon>
        <taxon>Metazoa</taxon>
        <taxon>Spiralia</taxon>
        <taxon>Lophotrochozoa</taxon>
        <taxon>Mollusca</taxon>
        <taxon>Bivalvia</taxon>
        <taxon>Autobranchia</taxon>
        <taxon>Pteriomorphia</taxon>
        <taxon>Ostreida</taxon>
        <taxon>Ostreoidea</taxon>
        <taxon>Ostreidae</taxon>
        <taxon>Magallana</taxon>
    </lineage>
</organism>
<dbReference type="OrthoDB" id="6160977at2759"/>
<feature type="signal peptide" evidence="2">
    <location>
        <begin position="1"/>
        <end position="25"/>
    </location>
</feature>
<evidence type="ECO:0000313" key="3">
    <source>
        <dbReference type="EnsemblMetazoa" id="G14084.2:cds"/>
    </source>
</evidence>
<proteinExistence type="predicted"/>
<reference evidence="3" key="1">
    <citation type="submission" date="2022-08" db="UniProtKB">
        <authorList>
            <consortium name="EnsemblMetazoa"/>
        </authorList>
    </citation>
    <scope>IDENTIFICATION</scope>
    <source>
        <strain evidence="3">05x7-T-G4-1.051#20</strain>
    </source>
</reference>
<keyword evidence="2" id="KW-0732">Signal</keyword>
<dbReference type="GeneID" id="117690336"/>
<evidence type="ECO:0000313" key="4">
    <source>
        <dbReference type="Proteomes" id="UP000005408"/>
    </source>
</evidence>
<keyword evidence="4" id="KW-1185">Reference proteome</keyword>
<evidence type="ECO:0000256" key="2">
    <source>
        <dbReference type="SAM" id="SignalP"/>
    </source>
</evidence>
<sequence>MFGHATGVTVSLLVALCSFAVYTYGQNEPEVNTNLLRQILQEDVDLLSELDQLTNDKEDTESGDWLPDGPPEDNESAVQKRFTGYGLKLAQRKRFLGRFTRPGKRQFRRNPLNKRLFCNFGGCFNGKRSVPSEPNFLFVR</sequence>
<feature type="chain" id="PRO_5042430853" evidence="2">
    <location>
        <begin position="26"/>
        <end position="140"/>
    </location>
</feature>
<dbReference type="EnsemblMetazoa" id="G14084.4">
    <property type="protein sequence ID" value="G14084.4:cds"/>
    <property type="gene ID" value="G14084"/>
</dbReference>
<feature type="region of interest" description="Disordered" evidence="1">
    <location>
        <begin position="51"/>
        <end position="76"/>
    </location>
</feature>
<dbReference type="AlphaFoldDB" id="A0A8W8IHG5"/>
<dbReference type="EnsemblMetazoa" id="G14084.2">
    <property type="protein sequence ID" value="G14084.2:cds"/>
    <property type="gene ID" value="G14084"/>
</dbReference>
<name>A0A8W8IHG5_MAGGI</name>